<dbReference type="EMBL" id="DS268412">
    <property type="protein sequence ID" value="EFP05359.1"/>
    <property type="molecule type" value="Genomic_DNA"/>
</dbReference>
<dbReference type="OrthoDB" id="5796002at2759"/>
<dbReference type="eggNOG" id="ENOG502RWQ7">
    <property type="taxonomic scope" value="Eukaryota"/>
</dbReference>
<accession>E3LNT2</accession>
<feature type="transmembrane region" description="Helical" evidence="6">
    <location>
        <begin position="230"/>
        <end position="251"/>
    </location>
</feature>
<keyword evidence="3 6" id="KW-0812">Transmembrane</keyword>
<dbReference type="PANTHER" id="PTHR23128:SF136">
    <property type="entry name" value="SERPENTINE RECEPTOR CLASS EPSILON-21"/>
    <property type="match status" value="1"/>
</dbReference>
<evidence type="ECO:0000256" key="3">
    <source>
        <dbReference type="ARBA" id="ARBA00022692"/>
    </source>
</evidence>
<dbReference type="OMA" id="KICVFLY"/>
<evidence type="ECO:0000313" key="7">
    <source>
        <dbReference type="EMBL" id="EFP05359.1"/>
    </source>
</evidence>
<feature type="transmembrane region" description="Helical" evidence="6">
    <location>
        <begin position="96"/>
        <end position="120"/>
    </location>
</feature>
<sequence length="343" mass="39710">MFKSLFGVGVTGFYDREMKAEYSVHYMIIYVLIMIVAFFVTSFGIRIALSIRAYHPNVNRLFCFALGTWLIIFISKICAFLFHIRAENTSDPSDPALIFLRISVFTRYFYFYFGSAAPLASTVERGFATLLLSSYEKTSKFPIFALIASLNIGLASCFTILTVFFEIRFGFIIIIPLSYLLICFVLLSFLYKFNLSQFHKLNKYHREEYTLSRRFQLKENIRVLSLLMKMIYAVIIFIAIIVAGFTLPIFFNFGHLTSDFMRTVVDFCVHCNPCIVIPMTAFFIPEFKKQVKASLCKRVSLGRGSVDSHYRSYREDSNQADVYFDLFKKTIKKSIPNKTLPTR</sequence>
<dbReference type="AlphaFoldDB" id="E3LNT2"/>
<evidence type="ECO:0000313" key="8">
    <source>
        <dbReference type="Proteomes" id="UP000008281"/>
    </source>
</evidence>
<proteinExistence type="inferred from homology"/>
<reference evidence="7" key="1">
    <citation type="submission" date="2007-07" db="EMBL/GenBank/DDBJ databases">
        <title>PCAP assembly of the Caenorhabditis remanei genome.</title>
        <authorList>
            <consortium name="The Caenorhabditis remanei Sequencing Consortium"/>
            <person name="Wilson R.K."/>
        </authorList>
    </citation>
    <scope>NUCLEOTIDE SEQUENCE [LARGE SCALE GENOMIC DNA]</scope>
    <source>
        <strain evidence="7">PB4641</strain>
    </source>
</reference>
<evidence type="ECO:0000256" key="1">
    <source>
        <dbReference type="ARBA" id="ARBA00004141"/>
    </source>
</evidence>
<dbReference type="PANTHER" id="PTHR23128">
    <property type="entry name" value="SERPENTINE RECEPTOR, CLASS E (EPSILON)-RELATED"/>
    <property type="match status" value="1"/>
</dbReference>
<feature type="transmembrane region" description="Helical" evidence="6">
    <location>
        <begin position="263"/>
        <end position="284"/>
    </location>
</feature>
<gene>
    <name evidence="7" type="ORF">CRE_27472</name>
</gene>
<evidence type="ECO:0000256" key="2">
    <source>
        <dbReference type="ARBA" id="ARBA00006803"/>
    </source>
</evidence>
<feature type="transmembrane region" description="Helical" evidence="6">
    <location>
        <begin position="171"/>
        <end position="191"/>
    </location>
</feature>
<comment type="similarity">
    <text evidence="2">Belongs to the nematode receptor-like protein sre family.</text>
</comment>
<dbReference type="InParanoid" id="E3LNT2"/>
<evidence type="ECO:0000256" key="5">
    <source>
        <dbReference type="ARBA" id="ARBA00023136"/>
    </source>
</evidence>
<comment type="subcellular location">
    <subcellularLocation>
        <location evidence="1">Membrane</location>
        <topology evidence="1">Multi-pass membrane protein</topology>
    </subcellularLocation>
</comment>
<organism evidence="8">
    <name type="scientific">Caenorhabditis remanei</name>
    <name type="common">Caenorhabditis vulgaris</name>
    <dbReference type="NCBI Taxonomy" id="31234"/>
    <lineage>
        <taxon>Eukaryota</taxon>
        <taxon>Metazoa</taxon>
        <taxon>Ecdysozoa</taxon>
        <taxon>Nematoda</taxon>
        <taxon>Chromadorea</taxon>
        <taxon>Rhabditida</taxon>
        <taxon>Rhabditina</taxon>
        <taxon>Rhabditomorpha</taxon>
        <taxon>Rhabditoidea</taxon>
        <taxon>Rhabditidae</taxon>
        <taxon>Peloderinae</taxon>
        <taxon>Caenorhabditis</taxon>
    </lineage>
</organism>
<dbReference type="Proteomes" id="UP000008281">
    <property type="component" value="Unassembled WGS sequence"/>
</dbReference>
<keyword evidence="5 6" id="KW-0472">Membrane</keyword>
<dbReference type="Pfam" id="PF03125">
    <property type="entry name" value="Sre"/>
    <property type="match status" value="1"/>
</dbReference>
<evidence type="ECO:0000256" key="4">
    <source>
        <dbReference type="ARBA" id="ARBA00022989"/>
    </source>
</evidence>
<feature type="transmembrane region" description="Helical" evidence="6">
    <location>
        <begin position="141"/>
        <end position="165"/>
    </location>
</feature>
<evidence type="ECO:0000256" key="6">
    <source>
        <dbReference type="SAM" id="Phobius"/>
    </source>
</evidence>
<dbReference type="HOGENOM" id="CLU_073419_0_0_1"/>
<dbReference type="GO" id="GO:0007606">
    <property type="term" value="P:sensory perception of chemical stimulus"/>
    <property type="evidence" value="ECO:0007669"/>
    <property type="project" value="InterPro"/>
</dbReference>
<keyword evidence="8" id="KW-1185">Reference proteome</keyword>
<dbReference type="GO" id="GO:0016020">
    <property type="term" value="C:membrane"/>
    <property type="evidence" value="ECO:0007669"/>
    <property type="project" value="UniProtKB-SubCell"/>
</dbReference>
<feature type="transmembrane region" description="Helical" evidence="6">
    <location>
        <begin position="27"/>
        <end position="49"/>
    </location>
</feature>
<feature type="transmembrane region" description="Helical" evidence="6">
    <location>
        <begin position="61"/>
        <end position="84"/>
    </location>
</feature>
<keyword evidence="4 6" id="KW-1133">Transmembrane helix</keyword>
<dbReference type="InterPro" id="IPR004151">
    <property type="entry name" value="7TM_GPCR_serpentine_rcpt_Sre"/>
</dbReference>
<name>E3LNT2_CAERE</name>
<protein>
    <submittedName>
        <fullName evidence="7">Uncharacterized protein</fullName>
    </submittedName>
</protein>